<reference evidence="1 2" key="1">
    <citation type="submission" date="2017-05" db="EMBL/GenBank/DDBJ databases">
        <authorList>
            <person name="Varghese N."/>
            <person name="Submissions S."/>
        </authorList>
    </citation>
    <scope>NUCLEOTIDE SEQUENCE [LARGE SCALE GENOMIC DNA]</scope>
    <source>
        <strain evidence="1 2">DSM 19036</strain>
    </source>
</reference>
<dbReference type="EMBL" id="FXTN01000013">
    <property type="protein sequence ID" value="SMO96244.1"/>
    <property type="molecule type" value="Genomic_DNA"/>
</dbReference>
<keyword evidence="2" id="KW-1185">Reference proteome</keyword>
<dbReference type="Proteomes" id="UP000320300">
    <property type="component" value="Unassembled WGS sequence"/>
</dbReference>
<dbReference type="AlphaFoldDB" id="A0A521FJP3"/>
<evidence type="ECO:0000313" key="2">
    <source>
        <dbReference type="Proteomes" id="UP000320300"/>
    </source>
</evidence>
<gene>
    <name evidence="1" type="ORF">SAMN06265348_11320</name>
</gene>
<organism evidence="1 2">
    <name type="scientific">Pedobacter westerhofensis</name>
    <dbReference type="NCBI Taxonomy" id="425512"/>
    <lineage>
        <taxon>Bacteria</taxon>
        <taxon>Pseudomonadati</taxon>
        <taxon>Bacteroidota</taxon>
        <taxon>Sphingobacteriia</taxon>
        <taxon>Sphingobacteriales</taxon>
        <taxon>Sphingobacteriaceae</taxon>
        <taxon>Pedobacter</taxon>
    </lineage>
</organism>
<sequence>MLKSNFLEINCVRTRKFNILANRMLQIQDLQQIRTSKT</sequence>
<accession>A0A521FJP3</accession>
<name>A0A521FJP3_9SPHI</name>
<protein>
    <submittedName>
        <fullName evidence="1">Uncharacterized protein</fullName>
    </submittedName>
</protein>
<evidence type="ECO:0000313" key="1">
    <source>
        <dbReference type="EMBL" id="SMO96244.1"/>
    </source>
</evidence>
<proteinExistence type="predicted"/>